<name>A0A081DER9_NONUL</name>
<reference evidence="2 3" key="1">
    <citation type="journal article" date="2014" name="Genome Announc.">
        <title>Draft Genome Sequences of Marine Flavobacterium Nonlabens Strains NR17, NR24, NR27, NR32, NR33, and Ara13.</title>
        <authorList>
            <person name="Nakanishi M."/>
            <person name="Meirelles P."/>
            <person name="Suzuki R."/>
            <person name="Takatani N."/>
            <person name="Mino S."/>
            <person name="Suda W."/>
            <person name="Oshima K."/>
            <person name="Hattori M."/>
            <person name="Ohkuma M."/>
            <person name="Hosokawa M."/>
            <person name="Miyashita K."/>
            <person name="Thompson F.L."/>
            <person name="Niwa A."/>
            <person name="Sawabe T."/>
            <person name="Sawabe T."/>
        </authorList>
    </citation>
    <scope>NUCLEOTIDE SEQUENCE [LARGE SCALE GENOMIC DNA]</scope>
    <source>
        <strain evidence="3">JCM19296</strain>
    </source>
</reference>
<protein>
    <recommendedName>
        <fullName evidence="1">Glycosyltransferase 2-like domain-containing protein</fullName>
    </recommendedName>
</protein>
<gene>
    <name evidence="2" type="ORF">JCM19296_3023</name>
</gene>
<dbReference type="PANTHER" id="PTHR43685:SF2">
    <property type="entry name" value="GLYCOSYLTRANSFERASE 2-LIKE DOMAIN-CONTAINING PROTEIN"/>
    <property type="match status" value="1"/>
</dbReference>
<dbReference type="Proteomes" id="UP000028980">
    <property type="component" value="Unassembled WGS sequence"/>
</dbReference>
<dbReference type="CDD" id="cd00761">
    <property type="entry name" value="Glyco_tranf_GTA_type"/>
    <property type="match status" value="1"/>
</dbReference>
<dbReference type="SUPFAM" id="SSF53448">
    <property type="entry name" value="Nucleotide-diphospho-sugar transferases"/>
    <property type="match status" value="1"/>
</dbReference>
<proteinExistence type="predicted"/>
<organism evidence="2 3">
    <name type="scientific">Nonlabens ulvanivorans</name>
    <name type="common">Persicivirga ulvanivorans</name>
    <dbReference type="NCBI Taxonomy" id="906888"/>
    <lineage>
        <taxon>Bacteria</taxon>
        <taxon>Pseudomonadati</taxon>
        <taxon>Bacteroidota</taxon>
        <taxon>Flavobacteriia</taxon>
        <taxon>Flavobacteriales</taxon>
        <taxon>Flavobacteriaceae</taxon>
        <taxon>Nonlabens</taxon>
    </lineage>
</organism>
<dbReference type="PANTHER" id="PTHR43685">
    <property type="entry name" value="GLYCOSYLTRANSFERASE"/>
    <property type="match status" value="1"/>
</dbReference>
<evidence type="ECO:0000313" key="3">
    <source>
        <dbReference type="Proteomes" id="UP000028980"/>
    </source>
</evidence>
<evidence type="ECO:0000259" key="1">
    <source>
        <dbReference type="Pfam" id="PF00535"/>
    </source>
</evidence>
<dbReference type="InterPro" id="IPR029044">
    <property type="entry name" value="Nucleotide-diphossugar_trans"/>
</dbReference>
<dbReference type="Pfam" id="PF00535">
    <property type="entry name" value="Glycos_transf_2"/>
    <property type="match status" value="1"/>
</dbReference>
<dbReference type="EMBL" id="BBLG01000009">
    <property type="protein sequence ID" value="GAK77415.1"/>
    <property type="molecule type" value="Genomic_DNA"/>
</dbReference>
<evidence type="ECO:0000313" key="2">
    <source>
        <dbReference type="EMBL" id="GAK77415.1"/>
    </source>
</evidence>
<dbReference type="AlphaFoldDB" id="A0A081DER9"/>
<dbReference type="InterPro" id="IPR001173">
    <property type="entry name" value="Glyco_trans_2-like"/>
</dbReference>
<feature type="domain" description="Glycosyltransferase 2-like" evidence="1">
    <location>
        <begin position="9"/>
        <end position="139"/>
    </location>
</feature>
<sequence length="243" mass="28586">MRHLNNLISIILPVYNGQKYVRECIESCIKQSYENWELIVVNDCSTDSTLELIEEYSKKDPRILIVNNKTNQKLPKSLNVGHQMAKGELMTWISHDNIFDINFLERMRYHLNSTSSDIVYSDFQIIDKEEVITGTRKLSSLDNILLGNPIQASFLYKREVFIFLNGYDENLFLVEDYDFWLRASLNFKFSRCNEELYFFRKHEESLTSSISNNTERYSLFVKALRSSFEGLDHGLFNKSSSFF</sequence>
<comment type="caution">
    <text evidence="2">The sequence shown here is derived from an EMBL/GenBank/DDBJ whole genome shotgun (WGS) entry which is preliminary data.</text>
</comment>
<accession>A0A081DER9</accession>
<dbReference type="InterPro" id="IPR050834">
    <property type="entry name" value="Glycosyltransf_2"/>
</dbReference>
<dbReference type="Gene3D" id="3.90.550.10">
    <property type="entry name" value="Spore Coat Polysaccharide Biosynthesis Protein SpsA, Chain A"/>
    <property type="match status" value="1"/>
</dbReference>